<dbReference type="STRING" id="57704.SAMN04489793_2836"/>
<organism evidence="1 2">
    <name type="scientific">Tsukamurella tyrosinosolvens</name>
    <dbReference type="NCBI Taxonomy" id="57704"/>
    <lineage>
        <taxon>Bacteria</taxon>
        <taxon>Bacillati</taxon>
        <taxon>Actinomycetota</taxon>
        <taxon>Actinomycetes</taxon>
        <taxon>Mycobacteriales</taxon>
        <taxon>Tsukamurellaceae</taxon>
        <taxon>Tsukamurella</taxon>
    </lineage>
</organism>
<dbReference type="Proteomes" id="UP000182241">
    <property type="component" value="Unassembled WGS sequence"/>
</dbReference>
<dbReference type="InterPro" id="IPR012337">
    <property type="entry name" value="RNaseH-like_sf"/>
</dbReference>
<keyword evidence="2" id="KW-1185">Reference proteome</keyword>
<dbReference type="Gene3D" id="3.30.420.10">
    <property type="entry name" value="Ribonuclease H-like superfamily/Ribonuclease H"/>
    <property type="match status" value="1"/>
</dbReference>
<reference evidence="2" key="1">
    <citation type="submission" date="2016-10" db="EMBL/GenBank/DDBJ databases">
        <authorList>
            <person name="Varghese N."/>
            <person name="Submissions S."/>
        </authorList>
    </citation>
    <scope>NUCLEOTIDE SEQUENCE [LARGE SCALE GENOMIC DNA]</scope>
    <source>
        <strain evidence="2">DSM 44234</strain>
    </source>
</reference>
<dbReference type="AlphaFoldDB" id="A0A1H4UC60"/>
<dbReference type="EMBL" id="FNSA01000003">
    <property type="protein sequence ID" value="SEC65814.1"/>
    <property type="molecule type" value="Genomic_DNA"/>
</dbReference>
<evidence type="ECO:0000313" key="2">
    <source>
        <dbReference type="Proteomes" id="UP000182241"/>
    </source>
</evidence>
<proteinExistence type="predicted"/>
<evidence type="ECO:0000313" key="1">
    <source>
        <dbReference type="EMBL" id="SEC65814.1"/>
    </source>
</evidence>
<accession>A0A1H4UC60</accession>
<sequence length="219" mass="23546">MLDLRTMLDIETTGLEPKQDLILEIGVVPFDEQLGALGTFTVLVASTDAVAWARATLAARGAGEALTIAQQMHLDNGLIEDLIYPNRFIVAPDGSDYPGRVVSTDAADAGHVVAEALARFGVPESIPLAGSSVRSLDAPMLAEHAPELFERFNHRTIDASSYSELVRFIDREGYEAMSATLATSGHRVIGDCLRSLDIVRRFRDRYGIGPHAAPATDAA</sequence>
<protein>
    <submittedName>
        <fullName evidence="1">Oligoribonuclease (3'-5' exoribonuclease)</fullName>
    </submittedName>
</protein>
<dbReference type="SUPFAM" id="SSF53098">
    <property type="entry name" value="Ribonuclease H-like"/>
    <property type="match status" value="1"/>
</dbReference>
<dbReference type="GO" id="GO:0003676">
    <property type="term" value="F:nucleic acid binding"/>
    <property type="evidence" value="ECO:0007669"/>
    <property type="project" value="InterPro"/>
</dbReference>
<dbReference type="InterPro" id="IPR036397">
    <property type="entry name" value="RNaseH_sf"/>
</dbReference>
<name>A0A1H4UC60_TSUTY</name>
<gene>
    <name evidence="1" type="ORF">SAMN04489793_2836</name>
</gene>